<proteinExistence type="predicted"/>
<evidence type="ECO:0000313" key="1">
    <source>
        <dbReference type="EMBL" id="GFQ84510.1"/>
    </source>
</evidence>
<evidence type="ECO:0000313" key="2">
    <source>
        <dbReference type="Proteomes" id="UP000887116"/>
    </source>
</evidence>
<sequence length="129" mass="14817">MQNALGNDTIPRMPMKRISYPNKARGFMYATDKDGNAFTLDNTGKDNVCQWEKLFLKLFNVQVTNITGILYREQNYRDYGQSKSTRLSRAADKGYMVVAINNVVQGGMQNSENIRISYSLRWSLIELSF</sequence>
<protein>
    <submittedName>
        <fullName evidence="1">Uncharacterized protein</fullName>
    </submittedName>
</protein>
<comment type="caution">
    <text evidence="1">The sequence shown here is derived from an EMBL/GenBank/DDBJ whole genome shotgun (WGS) entry which is preliminary data.</text>
</comment>
<organism evidence="1 2">
    <name type="scientific">Trichonephila clavata</name>
    <name type="common">Joro spider</name>
    <name type="synonym">Nephila clavata</name>
    <dbReference type="NCBI Taxonomy" id="2740835"/>
    <lineage>
        <taxon>Eukaryota</taxon>
        <taxon>Metazoa</taxon>
        <taxon>Ecdysozoa</taxon>
        <taxon>Arthropoda</taxon>
        <taxon>Chelicerata</taxon>
        <taxon>Arachnida</taxon>
        <taxon>Araneae</taxon>
        <taxon>Araneomorphae</taxon>
        <taxon>Entelegynae</taxon>
        <taxon>Araneoidea</taxon>
        <taxon>Nephilidae</taxon>
        <taxon>Trichonephila</taxon>
    </lineage>
</organism>
<keyword evidence="2" id="KW-1185">Reference proteome</keyword>
<reference evidence="1" key="1">
    <citation type="submission" date="2020-07" db="EMBL/GenBank/DDBJ databases">
        <title>Multicomponent nature underlies the extraordinary mechanical properties of spider dragline silk.</title>
        <authorList>
            <person name="Kono N."/>
            <person name="Nakamura H."/>
            <person name="Mori M."/>
            <person name="Yoshida Y."/>
            <person name="Ohtoshi R."/>
            <person name="Malay A.D."/>
            <person name="Moran D.A.P."/>
            <person name="Tomita M."/>
            <person name="Numata K."/>
            <person name="Arakawa K."/>
        </authorList>
    </citation>
    <scope>NUCLEOTIDE SEQUENCE</scope>
</reference>
<dbReference type="AlphaFoldDB" id="A0A8X6IWX3"/>
<dbReference type="Proteomes" id="UP000887116">
    <property type="component" value="Unassembled WGS sequence"/>
</dbReference>
<name>A0A8X6IWX3_TRICU</name>
<gene>
    <name evidence="1" type="ORF">TNCT_311231</name>
</gene>
<accession>A0A8X6IWX3</accession>
<dbReference type="EMBL" id="BMAO01022810">
    <property type="protein sequence ID" value="GFQ84510.1"/>
    <property type="molecule type" value="Genomic_DNA"/>
</dbReference>